<dbReference type="Proteomes" id="UP000295146">
    <property type="component" value="Unassembled WGS sequence"/>
</dbReference>
<dbReference type="SUPFAM" id="SSF53335">
    <property type="entry name" value="S-adenosyl-L-methionine-dependent methyltransferases"/>
    <property type="match status" value="1"/>
</dbReference>
<dbReference type="Gene3D" id="3.40.50.150">
    <property type="entry name" value="Vaccinia Virus protein VP39"/>
    <property type="match status" value="1"/>
</dbReference>
<dbReference type="GO" id="GO:0008168">
    <property type="term" value="F:methyltransferase activity"/>
    <property type="evidence" value="ECO:0007669"/>
    <property type="project" value="UniProtKB-KW"/>
</dbReference>
<dbReference type="EMBL" id="SODP01000002">
    <property type="protein sequence ID" value="TDW70626.1"/>
    <property type="molecule type" value="Genomic_DNA"/>
</dbReference>
<accession>A0A4R8C4B5</accession>
<keyword evidence="1" id="KW-0808">Transferase</keyword>
<sequence length="282" mass="30608">MTDQPVNDGGLVAHGIDTTRPSVARVYDYALGGKDNYESDRALYRQIMKIAPETPVWARANRAWLREVITWLADEAGVRRFIDAGSGLPTAENTHQIAQKVSADASVIYIDNDPSVVAHGRALLLDNDRTHFTAADLTRPDEVLADPGIRDLLAGGEPVALVMALMLHHIADYEQTREIVHKYVDALPPGSYLAITHACNPGDGGPVDLLVTELLENVKDAFPTLAFRSVAQISSLFGDLEILEPGVVPLGEWHVPGGRVEEEHPPDIRDAIYGAVGRKASS</sequence>
<dbReference type="InterPro" id="IPR006764">
    <property type="entry name" value="SAM_dep_MeTrfase_SAV2177_type"/>
</dbReference>
<dbReference type="InterPro" id="IPR029063">
    <property type="entry name" value="SAM-dependent_MTases_sf"/>
</dbReference>
<proteinExistence type="predicted"/>
<dbReference type="AlphaFoldDB" id="A0A4R8C4B5"/>
<keyword evidence="2" id="KW-1185">Reference proteome</keyword>
<comment type="caution">
    <text evidence="1">The sequence shown here is derived from an EMBL/GenBank/DDBJ whole genome shotgun (WGS) entry which is preliminary data.</text>
</comment>
<protein>
    <submittedName>
        <fullName evidence="1">S-adenosyl methyltransferase</fullName>
    </submittedName>
</protein>
<dbReference type="Pfam" id="PF04672">
    <property type="entry name" value="Methyltransf_19"/>
    <property type="match status" value="1"/>
</dbReference>
<evidence type="ECO:0000313" key="1">
    <source>
        <dbReference type="EMBL" id="TDW70626.1"/>
    </source>
</evidence>
<organism evidence="1 2">
    <name type="scientific">Kribbella pratensis</name>
    <dbReference type="NCBI Taxonomy" id="2512112"/>
    <lineage>
        <taxon>Bacteria</taxon>
        <taxon>Bacillati</taxon>
        <taxon>Actinomycetota</taxon>
        <taxon>Actinomycetes</taxon>
        <taxon>Propionibacteriales</taxon>
        <taxon>Kribbellaceae</taxon>
        <taxon>Kribbella</taxon>
    </lineage>
</organism>
<keyword evidence="1" id="KW-0489">Methyltransferase</keyword>
<gene>
    <name evidence="1" type="ORF">EV653_4682</name>
</gene>
<dbReference type="RefSeq" id="WP_166679522.1">
    <property type="nucleotide sequence ID" value="NZ_SODP01000002.1"/>
</dbReference>
<dbReference type="PIRSF" id="PIRSF017393">
    <property type="entry name" value="MTase_SAV2177"/>
    <property type="match status" value="1"/>
</dbReference>
<dbReference type="GO" id="GO:0032259">
    <property type="term" value="P:methylation"/>
    <property type="evidence" value="ECO:0007669"/>
    <property type="project" value="UniProtKB-KW"/>
</dbReference>
<name>A0A4R8C4B5_9ACTN</name>
<evidence type="ECO:0000313" key="2">
    <source>
        <dbReference type="Proteomes" id="UP000295146"/>
    </source>
</evidence>
<reference evidence="1 2" key="1">
    <citation type="submission" date="2019-03" db="EMBL/GenBank/DDBJ databases">
        <title>Genomic Encyclopedia of Type Strains, Phase III (KMG-III): the genomes of soil and plant-associated and newly described type strains.</title>
        <authorList>
            <person name="Whitman W."/>
        </authorList>
    </citation>
    <scope>NUCLEOTIDE SEQUENCE [LARGE SCALE GENOMIC DNA]</scope>
    <source>
        <strain evidence="1 2">VKM Ac-2573</strain>
    </source>
</reference>